<gene>
    <name evidence="1" type="primary">WBGene00280477</name>
</gene>
<accession>A0A2A6C1X6</accession>
<sequence length="289" mass="32843">MVANVCKALKYWVEISALNLVKDPIFRYFYMSKEGEFVTTEIFIPEMYINCRLESRTYLICALGHLNIDGFVFTKSNKASITTTSKVTEMILDNLSSIMSKVRCAALEFEPSTEEMFSLASKFILGRQLRCVTLHLSDSESSRNFALQVVRQLGTPAVCLNLTAGIFDYDAFLINLAEIVGLMSITAPIDKYEAFEDWPRLQRLAFNVLSSRCYYFDIAHAFVKIPMTEGNSLSTVLSRIQDKPFYFGAPTAEKCRRSFHSNNIPVRVEMMNFKDGPLIEIGMKGRSRN</sequence>
<organism evidence="1 2">
    <name type="scientific">Pristionchus pacificus</name>
    <name type="common">Parasitic nematode worm</name>
    <dbReference type="NCBI Taxonomy" id="54126"/>
    <lineage>
        <taxon>Eukaryota</taxon>
        <taxon>Metazoa</taxon>
        <taxon>Ecdysozoa</taxon>
        <taxon>Nematoda</taxon>
        <taxon>Chromadorea</taxon>
        <taxon>Rhabditida</taxon>
        <taxon>Rhabditina</taxon>
        <taxon>Diplogasteromorpha</taxon>
        <taxon>Diplogasteroidea</taxon>
        <taxon>Neodiplogasteridae</taxon>
        <taxon>Pristionchus</taxon>
    </lineage>
</organism>
<dbReference type="AlphaFoldDB" id="A0A2A6C1X6"/>
<dbReference type="Proteomes" id="UP000005239">
    <property type="component" value="Unassembled WGS sequence"/>
</dbReference>
<evidence type="ECO:0000313" key="1">
    <source>
        <dbReference type="EnsemblMetazoa" id="PPA42108.1"/>
    </source>
</evidence>
<protein>
    <submittedName>
        <fullName evidence="1">Uncharacterized protein</fullName>
    </submittedName>
</protein>
<dbReference type="EnsemblMetazoa" id="PPA42108.1">
    <property type="protein sequence ID" value="PPA42108.1"/>
    <property type="gene ID" value="WBGene00280477"/>
</dbReference>
<evidence type="ECO:0000313" key="2">
    <source>
        <dbReference type="Proteomes" id="UP000005239"/>
    </source>
</evidence>
<proteinExistence type="predicted"/>
<name>A0A2A6C1X6_PRIPA</name>
<keyword evidence="2" id="KW-1185">Reference proteome</keyword>
<reference evidence="2" key="1">
    <citation type="journal article" date="2008" name="Nat. Genet.">
        <title>The Pristionchus pacificus genome provides a unique perspective on nematode lifestyle and parasitism.</title>
        <authorList>
            <person name="Dieterich C."/>
            <person name="Clifton S.W."/>
            <person name="Schuster L.N."/>
            <person name="Chinwalla A."/>
            <person name="Delehaunty K."/>
            <person name="Dinkelacker I."/>
            <person name="Fulton L."/>
            <person name="Fulton R."/>
            <person name="Godfrey J."/>
            <person name="Minx P."/>
            <person name="Mitreva M."/>
            <person name="Roeseler W."/>
            <person name="Tian H."/>
            <person name="Witte H."/>
            <person name="Yang S.P."/>
            <person name="Wilson R.K."/>
            <person name="Sommer R.J."/>
        </authorList>
    </citation>
    <scope>NUCLEOTIDE SEQUENCE [LARGE SCALE GENOMIC DNA]</scope>
    <source>
        <strain evidence="2">PS312</strain>
    </source>
</reference>
<accession>A0A8R1UYN6</accession>
<reference evidence="1" key="2">
    <citation type="submission" date="2022-06" db="UniProtKB">
        <authorList>
            <consortium name="EnsemblMetazoa"/>
        </authorList>
    </citation>
    <scope>IDENTIFICATION</scope>
    <source>
        <strain evidence="1">PS312</strain>
    </source>
</reference>